<sequence>MSYKISPSILLRTRVQSHLLITNRFTYTSLRNAPGRVCTACLGTQIQNRANHHDAGHELKNGGKEMKDKAGENAKQVYNSVKEYLEEIKPAIGDKVEGVKEKSTDNNAVNNPFASPDLEKPPQHKGSRVDAAAATPADVRLSDDIEAKAKKVYDNAKDKMDDMKAAIGDKGEGTKEDSIDNNAVSNPFPSPDLEMTPNTKHTGNNVDAATAAPADYRQSGDNTDSKFTQDGKSK</sequence>
<keyword evidence="3" id="KW-1185">Reference proteome</keyword>
<gene>
    <name evidence="2" type="ORF">SARC_06097</name>
</gene>
<dbReference type="EMBL" id="KQ242017">
    <property type="protein sequence ID" value="KNC81596.1"/>
    <property type="molecule type" value="Genomic_DNA"/>
</dbReference>
<protein>
    <submittedName>
        <fullName evidence="2">Uncharacterized protein</fullName>
    </submittedName>
</protein>
<accession>A0A0L0FYH5</accession>
<evidence type="ECO:0000256" key="1">
    <source>
        <dbReference type="SAM" id="MobiDB-lite"/>
    </source>
</evidence>
<feature type="region of interest" description="Disordered" evidence="1">
    <location>
        <begin position="99"/>
        <end position="135"/>
    </location>
</feature>
<feature type="compositionally biased region" description="Basic and acidic residues" evidence="1">
    <location>
        <begin position="223"/>
        <end position="234"/>
    </location>
</feature>
<feature type="region of interest" description="Disordered" evidence="1">
    <location>
        <begin position="166"/>
        <end position="234"/>
    </location>
</feature>
<evidence type="ECO:0000313" key="3">
    <source>
        <dbReference type="Proteomes" id="UP000054560"/>
    </source>
</evidence>
<dbReference type="Gene3D" id="6.10.140.1430">
    <property type="match status" value="1"/>
</dbReference>
<dbReference type="AlphaFoldDB" id="A0A0L0FYH5"/>
<reference evidence="2 3" key="1">
    <citation type="submission" date="2011-02" db="EMBL/GenBank/DDBJ databases">
        <title>The Genome Sequence of Sphaeroforma arctica JP610.</title>
        <authorList>
            <consortium name="The Broad Institute Genome Sequencing Platform"/>
            <person name="Russ C."/>
            <person name="Cuomo C."/>
            <person name="Young S.K."/>
            <person name="Zeng Q."/>
            <person name="Gargeya S."/>
            <person name="Alvarado L."/>
            <person name="Berlin A."/>
            <person name="Chapman S.B."/>
            <person name="Chen Z."/>
            <person name="Freedman E."/>
            <person name="Gellesch M."/>
            <person name="Goldberg J."/>
            <person name="Griggs A."/>
            <person name="Gujja S."/>
            <person name="Heilman E."/>
            <person name="Heiman D."/>
            <person name="Howarth C."/>
            <person name="Mehta T."/>
            <person name="Neiman D."/>
            <person name="Pearson M."/>
            <person name="Roberts A."/>
            <person name="Saif S."/>
            <person name="Shea T."/>
            <person name="Shenoy N."/>
            <person name="Sisk P."/>
            <person name="Stolte C."/>
            <person name="Sykes S."/>
            <person name="White J."/>
            <person name="Yandava C."/>
            <person name="Burger G."/>
            <person name="Gray M.W."/>
            <person name="Holland P.W.H."/>
            <person name="King N."/>
            <person name="Lang F.B.F."/>
            <person name="Roger A.J."/>
            <person name="Ruiz-Trillo I."/>
            <person name="Haas B."/>
            <person name="Nusbaum C."/>
            <person name="Birren B."/>
        </authorList>
    </citation>
    <scope>NUCLEOTIDE SEQUENCE [LARGE SCALE GENOMIC DNA]</scope>
    <source>
        <strain evidence="2 3">JP610</strain>
    </source>
</reference>
<organism evidence="2 3">
    <name type="scientific">Sphaeroforma arctica JP610</name>
    <dbReference type="NCBI Taxonomy" id="667725"/>
    <lineage>
        <taxon>Eukaryota</taxon>
        <taxon>Ichthyosporea</taxon>
        <taxon>Ichthyophonida</taxon>
        <taxon>Sphaeroforma</taxon>
    </lineage>
</organism>
<feature type="compositionally biased region" description="Basic and acidic residues" evidence="1">
    <location>
        <begin position="166"/>
        <end position="178"/>
    </location>
</feature>
<dbReference type="Proteomes" id="UP000054560">
    <property type="component" value="Unassembled WGS sequence"/>
</dbReference>
<feature type="compositionally biased region" description="Polar residues" evidence="1">
    <location>
        <begin position="196"/>
        <end position="207"/>
    </location>
</feature>
<name>A0A0L0FYH5_9EUKA</name>
<dbReference type="GeneID" id="25906601"/>
<proteinExistence type="predicted"/>
<dbReference type="RefSeq" id="XP_014155498.1">
    <property type="nucleotide sequence ID" value="XM_014300023.1"/>
</dbReference>
<evidence type="ECO:0000313" key="2">
    <source>
        <dbReference type="EMBL" id="KNC81596.1"/>
    </source>
</evidence>